<name>A0A4V1FXT2_9EURY</name>
<feature type="domain" description="Histidine kinase" evidence="7">
    <location>
        <begin position="920"/>
        <end position="1135"/>
    </location>
</feature>
<dbReference type="Pfam" id="PF00512">
    <property type="entry name" value="HisKA"/>
    <property type="match status" value="1"/>
</dbReference>
<evidence type="ECO:0000256" key="5">
    <source>
        <dbReference type="ARBA" id="ARBA00022777"/>
    </source>
</evidence>
<dbReference type="EC" id="2.7.13.3" evidence="2"/>
<sequence length="1139" mass="128762">MNEMMQNADGAEGRALEYGFDPREKRPMFPNARGPVEPLGEREEADHFALVYENQAEQFATVVPYVRQGLERGEHCMYIYAENTRKEVLEALRSGGIDVDAALDDGRLSLYSAGETYLDGGEFDGDKADALLEAAMEEAVAEYEGFRVTAEETWLTHDKAAQEAFATCETRVNGLLDGEASTALCQYNRDRLPPSVIESVIETHPYLIYDSTVCQNVYYTPPAEYFGPDRPSRDNERKLQTLVDRTTARETLQTDELAQRQLYAIAADPHRSFEEKIDDLLAFGRELFGLEIGGIARVDPTTDFYRIETISGDHDQLEPGTEIPLSDTYCREVIENESGTTVPKPTELSSATTDLPETAGNDRVQVYLGTCVPIEGDLDRTFFFTSSDLSDGAFTEKERVFFQLMGQLVKYELEQRQHERLLRDLYETVADTEASFDAKIERLLELGSERFGLEVGYFTQTDDDGTFEIDAAVGDHDEIQTGTTDTIRNTYCEKLLASPGPISVTDAAEVGWTDDPAYERFGLDAYFATTVHVGSEEYGTLCFGSETTRSRPFSEAERTYLDLMGQWASYELDQRRRRRYLQESYEITSDPALSFEEKLERLLELGSERFGLEMGGLNYLPTWDGAFKLEKGIGFDVDPDEELWTDPGTGCFCRQAITADAPVETTDASETEWADDEVYREFGLTTYLGTKISSGSGPYGTLWFGSTEARDRPFSDAERTFIELMGQWVGYEIERRDHRQSQERLYEITADSDRSFDEKVERLLDLGRERFDLDMGFFLEKQGDEFRVIKTCGTDLEEGVATISANPGQYCKQTITVNSPVGIQDAEAVGWDDDPLYEKYGLGCYLGTRVTDGDDIYGSVCFADNGAREREFSDAEYAFLDLIGQWISYELERDERERRLERSNERLEESNKRLEQFAYAASHDLQEPLRMVSSYLQLLEKRYGDDLGGDGEEFLEFAVDGADRMREMIDGLLQYSRVETKGNPLEPVDLDDVFESVREDLRVQIEETGAEITADPLPPVRGDASQLRQVFQNLLANAIKYSGDEPPRIHVSAERRIRGRTRVISVEDEGIGIEPDEQERIFDIFDRLHSREEYDGTGIGLALCERIVERHDGDIWVDAEPGAGSTFSFTLRPPTEGES</sequence>
<dbReference type="SMART" id="SM00065">
    <property type="entry name" value="GAF"/>
    <property type="match status" value="2"/>
</dbReference>
<dbReference type="InterPro" id="IPR003661">
    <property type="entry name" value="HisK_dim/P_dom"/>
</dbReference>
<evidence type="ECO:0000256" key="2">
    <source>
        <dbReference type="ARBA" id="ARBA00012438"/>
    </source>
</evidence>
<dbReference type="Gene3D" id="1.10.287.130">
    <property type="match status" value="1"/>
</dbReference>
<dbReference type="SUPFAM" id="SSF55781">
    <property type="entry name" value="GAF domain-like"/>
    <property type="match status" value="4"/>
</dbReference>
<dbReference type="Gene3D" id="3.30.565.10">
    <property type="entry name" value="Histidine kinase-like ATPase, C-terminal domain"/>
    <property type="match status" value="1"/>
</dbReference>
<accession>A0A4V1FXT2</accession>
<dbReference type="InterPro" id="IPR003018">
    <property type="entry name" value="GAF"/>
</dbReference>
<dbReference type="KEGG" id="nvr:FEJ81_01500"/>
<dbReference type="SMART" id="SM00388">
    <property type="entry name" value="HisKA"/>
    <property type="match status" value="1"/>
</dbReference>
<evidence type="ECO:0000259" key="7">
    <source>
        <dbReference type="PROSITE" id="PS50109"/>
    </source>
</evidence>
<keyword evidence="5" id="KW-0418">Kinase</keyword>
<dbReference type="CDD" id="cd00082">
    <property type="entry name" value="HisKA"/>
    <property type="match status" value="1"/>
</dbReference>
<organism evidence="8 9">
    <name type="scientific">Natrinema versiforme</name>
    <dbReference type="NCBI Taxonomy" id="88724"/>
    <lineage>
        <taxon>Archaea</taxon>
        <taxon>Methanobacteriati</taxon>
        <taxon>Methanobacteriota</taxon>
        <taxon>Stenosarchaea group</taxon>
        <taxon>Halobacteria</taxon>
        <taxon>Halobacteriales</taxon>
        <taxon>Natrialbaceae</taxon>
        <taxon>Natrinema</taxon>
    </lineage>
</organism>
<comment type="catalytic activity">
    <reaction evidence="1">
        <text>ATP + protein L-histidine = ADP + protein N-phospho-L-histidine.</text>
        <dbReference type="EC" id="2.7.13.3"/>
    </reaction>
</comment>
<dbReference type="PROSITE" id="PS50109">
    <property type="entry name" value="HIS_KIN"/>
    <property type="match status" value="1"/>
</dbReference>
<gene>
    <name evidence="8" type="ORF">FEJ81_01500</name>
</gene>
<dbReference type="PANTHER" id="PTHR43304">
    <property type="entry name" value="PHYTOCHROME-LIKE PROTEIN CPH1"/>
    <property type="match status" value="1"/>
</dbReference>
<dbReference type="InterPro" id="IPR036097">
    <property type="entry name" value="HisK_dim/P_sf"/>
</dbReference>
<dbReference type="PRINTS" id="PR00344">
    <property type="entry name" value="BCTRLSENSOR"/>
</dbReference>
<dbReference type="Gene3D" id="3.30.450.40">
    <property type="match status" value="3"/>
</dbReference>
<dbReference type="InterPro" id="IPR003594">
    <property type="entry name" value="HATPase_dom"/>
</dbReference>
<evidence type="ECO:0000313" key="9">
    <source>
        <dbReference type="Proteomes" id="UP000302218"/>
    </source>
</evidence>
<dbReference type="SUPFAM" id="SSF55874">
    <property type="entry name" value="ATPase domain of HSP90 chaperone/DNA topoisomerase II/histidine kinase"/>
    <property type="match status" value="1"/>
</dbReference>
<reference evidence="9" key="1">
    <citation type="submission" date="2019-05" db="EMBL/GenBank/DDBJ databases">
        <title>Genome sequence and methylation pattern of the halophilic Archaeon Natrinema versiforme BOL5-4.</title>
        <authorList>
            <person name="DasSarma P."/>
            <person name="Anton B.P."/>
            <person name="DasSarma S.L."/>
            <person name="Martinez F.L."/>
            <person name="Guzman D."/>
            <person name="Roberts R.J."/>
            <person name="DasSarma S."/>
        </authorList>
    </citation>
    <scope>NUCLEOTIDE SEQUENCE [LARGE SCALE GENOMIC DNA]</scope>
    <source>
        <strain evidence="9">BOL5-4</strain>
    </source>
</reference>
<dbReference type="InterPro" id="IPR005467">
    <property type="entry name" value="His_kinase_dom"/>
</dbReference>
<dbReference type="Pfam" id="PF14417">
    <property type="entry name" value="MEDS"/>
    <property type="match status" value="1"/>
</dbReference>
<dbReference type="InterPro" id="IPR025847">
    <property type="entry name" value="MEDS_domain"/>
</dbReference>
<dbReference type="Pfam" id="PF01590">
    <property type="entry name" value="GAF"/>
    <property type="match status" value="3"/>
</dbReference>
<dbReference type="InterPro" id="IPR029016">
    <property type="entry name" value="GAF-like_dom_sf"/>
</dbReference>
<dbReference type="SMART" id="SM00387">
    <property type="entry name" value="HATPase_c"/>
    <property type="match status" value="1"/>
</dbReference>
<dbReference type="FunFam" id="3.30.565.10:FF:000006">
    <property type="entry name" value="Sensor histidine kinase WalK"/>
    <property type="match status" value="1"/>
</dbReference>
<dbReference type="GO" id="GO:0000155">
    <property type="term" value="F:phosphorelay sensor kinase activity"/>
    <property type="evidence" value="ECO:0007669"/>
    <property type="project" value="InterPro"/>
</dbReference>
<evidence type="ECO:0000313" key="8">
    <source>
        <dbReference type="EMBL" id="QCS41083.1"/>
    </source>
</evidence>
<keyword evidence="6" id="KW-0175">Coiled coil</keyword>
<dbReference type="PANTHER" id="PTHR43304:SF1">
    <property type="entry name" value="PAC DOMAIN-CONTAINING PROTEIN"/>
    <property type="match status" value="1"/>
</dbReference>
<dbReference type="InterPro" id="IPR036890">
    <property type="entry name" value="HATPase_C_sf"/>
</dbReference>
<dbReference type="EMBL" id="CP040330">
    <property type="protein sequence ID" value="QCS41083.1"/>
    <property type="molecule type" value="Genomic_DNA"/>
</dbReference>
<evidence type="ECO:0000256" key="1">
    <source>
        <dbReference type="ARBA" id="ARBA00000085"/>
    </source>
</evidence>
<keyword evidence="4" id="KW-0808">Transferase</keyword>
<feature type="coiled-coil region" evidence="6">
    <location>
        <begin position="893"/>
        <end position="920"/>
    </location>
</feature>
<evidence type="ECO:0000256" key="3">
    <source>
        <dbReference type="ARBA" id="ARBA00022553"/>
    </source>
</evidence>
<proteinExistence type="predicted"/>
<dbReference type="SUPFAM" id="SSF47384">
    <property type="entry name" value="Homodimeric domain of signal transducing histidine kinase"/>
    <property type="match status" value="1"/>
</dbReference>
<dbReference type="AlphaFoldDB" id="A0A4V1FXT2"/>
<dbReference type="InterPro" id="IPR004358">
    <property type="entry name" value="Sig_transdc_His_kin-like_C"/>
</dbReference>
<evidence type="ECO:0000256" key="6">
    <source>
        <dbReference type="SAM" id="Coils"/>
    </source>
</evidence>
<dbReference type="InterPro" id="IPR052162">
    <property type="entry name" value="Sensor_kinase/Photoreceptor"/>
</dbReference>
<keyword evidence="3" id="KW-0597">Phosphoprotein</keyword>
<dbReference type="Pfam" id="PF02518">
    <property type="entry name" value="HATPase_c"/>
    <property type="match status" value="1"/>
</dbReference>
<dbReference type="Proteomes" id="UP000302218">
    <property type="component" value="Chromosome"/>
</dbReference>
<evidence type="ECO:0000256" key="4">
    <source>
        <dbReference type="ARBA" id="ARBA00022679"/>
    </source>
</evidence>
<protein>
    <recommendedName>
        <fullName evidence="2">histidine kinase</fullName>
        <ecNumber evidence="2">2.7.13.3</ecNumber>
    </recommendedName>
</protein>